<dbReference type="AlphaFoldDB" id="A0AAD5N0N0"/>
<protein>
    <submittedName>
        <fullName evidence="2">Uncharacterized protein</fullName>
    </submittedName>
</protein>
<dbReference type="EMBL" id="JAHQIW010002241">
    <property type="protein sequence ID" value="KAJ1354824.1"/>
    <property type="molecule type" value="Genomic_DNA"/>
</dbReference>
<reference evidence="2" key="1">
    <citation type="submission" date="2021-06" db="EMBL/GenBank/DDBJ databases">
        <title>Parelaphostrongylus tenuis whole genome reference sequence.</title>
        <authorList>
            <person name="Garwood T.J."/>
            <person name="Larsen P.A."/>
            <person name="Fountain-Jones N.M."/>
            <person name="Garbe J.R."/>
            <person name="Macchietto M.G."/>
            <person name="Kania S.A."/>
            <person name="Gerhold R.W."/>
            <person name="Richards J.E."/>
            <person name="Wolf T.M."/>
        </authorList>
    </citation>
    <scope>NUCLEOTIDE SEQUENCE</scope>
    <source>
        <strain evidence="2">MNPRO001-30</strain>
        <tissue evidence="2">Meninges</tissue>
    </source>
</reference>
<name>A0AAD5N0N0_PARTN</name>
<evidence type="ECO:0000256" key="1">
    <source>
        <dbReference type="SAM" id="MobiDB-lite"/>
    </source>
</evidence>
<evidence type="ECO:0000313" key="4">
    <source>
        <dbReference type="Proteomes" id="UP001196413"/>
    </source>
</evidence>
<feature type="compositionally biased region" description="Basic and acidic residues" evidence="1">
    <location>
        <begin position="94"/>
        <end position="116"/>
    </location>
</feature>
<sequence length="346" mass="37608">MSGSNSLYNNDCSAPFICGKWPCSKIYCLTGDYAVRASKQSKKITQKEKKALRKRDVELQPKIRLFESCVGCFAPNLATLNLPSYCKGGAATSEKGDASRRKTQLRQHDGCEETNQKLEVSSPKNMDRLATDFLAIQMLTIGTMLGCGVMPPGLARTVGFNVTGFTLPVSMVYTGNPTLPARFPSIHTTSGAVQAFLTRIVMQTVYDVLQQQGRVVLLPDAMISFILDQLNVRISYNPLECKAIEANPMGPFRHAMNPHCIVFRNAVTGLCLMGGGGGAMCGLSPIMNIGAIAGTHKSISGTLTTTNVIMAFWSREMWQSVVDRAMEILASGQLGLYFYTAFATVT</sequence>
<keyword evidence="4" id="KW-1185">Reference proteome</keyword>
<dbReference type="Proteomes" id="UP001196413">
    <property type="component" value="Unassembled WGS sequence"/>
</dbReference>
<gene>
    <name evidence="2" type="ORF">KIN20_011879</name>
    <name evidence="3" type="ORF">KIN20_019291</name>
</gene>
<proteinExistence type="predicted"/>
<evidence type="ECO:0000313" key="3">
    <source>
        <dbReference type="EMBL" id="KAJ1360347.1"/>
    </source>
</evidence>
<comment type="caution">
    <text evidence="2">The sequence shown here is derived from an EMBL/GenBank/DDBJ whole genome shotgun (WGS) entry which is preliminary data.</text>
</comment>
<accession>A0AAD5N0N0</accession>
<dbReference type="EMBL" id="JAHQIW010003844">
    <property type="protein sequence ID" value="KAJ1360347.1"/>
    <property type="molecule type" value="Genomic_DNA"/>
</dbReference>
<organism evidence="2 4">
    <name type="scientific">Parelaphostrongylus tenuis</name>
    <name type="common">Meningeal worm</name>
    <dbReference type="NCBI Taxonomy" id="148309"/>
    <lineage>
        <taxon>Eukaryota</taxon>
        <taxon>Metazoa</taxon>
        <taxon>Ecdysozoa</taxon>
        <taxon>Nematoda</taxon>
        <taxon>Chromadorea</taxon>
        <taxon>Rhabditida</taxon>
        <taxon>Rhabditina</taxon>
        <taxon>Rhabditomorpha</taxon>
        <taxon>Strongyloidea</taxon>
        <taxon>Metastrongylidae</taxon>
        <taxon>Parelaphostrongylus</taxon>
    </lineage>
</organism>
<feature type="region of interest" description="Disordered" evidence="1">
    <location>
        <begin position="91"/>
        <end position="118"/>
    </location>
</feature>
<evidence type="ECO:0000313" key="2">
    <source>
        <dbReference type="EMBL" id="KAJ1354824.1"/>
    </source>
</evidence>